<reference evidence="1" key="1">
    <citation type="submission" date="2023-03" db="EMBL/GenBank/DDBJ databases">
        <title>Massive genome expansion in bonnet fungi (Mycena s.s.) driven by repeated elements and novel gene families across ecological guilds.</title>
        <authorList>
            <consortium name="Lawrence Berkeley National Laboratory"/>
            <person name="Harder C.B."/>
            <person name="Miyauchi S."/>
            <person name="Viragh M."/>
            <person name="Kuo A."/>
            <person name="Thoen E."/>
            <person name="Andreopoulos B."/>
            <person name="Lu D."/>
            <person name="Skrede I."/>
            <person name="Drula E."/>
            <person name="Henrissat B."/>
            <person name="Morin E."/>
            <person name="Kohler A."/>
            <person name="Barry K."/>
            <person name="LaButti K."/>
            <person name="Morin E."/>
            <person name="Salamov A."/>
            <person name="Lipzen A."/>
            <person name="Mereny Z."/>
            <person name="Hegedus B."/>
            <person name="Baldrian P."/>
            <person name="Stursova M."/>
            <person name="Weitz H."/>
            <person name="Taylor A."/>
            <person name="Grigoriev I.V."/>
            <person name="Nagy L.G."/>
            <person name="Martin F."/>
            <person name="Kauserud H."/>
        </authorList>
    </citation>
    <scope>NUCLEOTIDE SEQUENCE</scope>
    <source>
        <strain evidence="1">CBHHK200</strain>
    </source>
</reference>
<protein>
    <submittedName>
        <fullName evidence="1">Uncharacterized protein</fullName>
    </submittedName>
</protein>
<accession>A0AAD6THD4</accession>
<gene>
    <name evidence="1" type="ORF">C8F04DRAFT_1250226</name>
</gene>
<comment type="caution">
    <text evidence="1">The sequence shown here is derived from an EMBL/GenBank/DDBJ whole genome shotgun (WGS) entry which is preliminary data.</text>
</comment>
<sequence length="306" mass="35015">MRAFSEENNYGVIFIEGSDAWQNDAAERYFIIYRGCLSFICCRVGITPQDLWESLFQPPSGSFPYAVMDKGSLYCVEYYGMDGHNEQQFGYAVEQQTLREDGSGCADRWSDPDSMEDTAWILRRPTVLPIPAPNHIQALAVVASPVEYMAVFDIPELFNLVLLSIVELRPEDAAREPKADNHFNSPPLISAAKTILALSQVNHFFHNAILTHCQGLFVLLIFQYGWMLPSTPGDWIEWRTRSGPEPLDLRLEQSLDWRAYVLRCLRRENMAVMNRWHLLYGGAIWSRKDHCRTPVSEVECWSLAIA</sequence>
<dbReference type="EMBL" id="JARJCM010000007">
    <property type="protein sequence ID" value="KAJ7044283.1"/>
    <property type="molecule type" value="Genomic_DNA"/>
</dbReference>
<organism evidence="1 2">
    <name type="scientific">Mycena alexandri</name>
    <dbReference type="NCBI Taxonomy" id="1745969"/>
    <lineage>
        <taxon>Eukaryota</taxon>
        <taxon>Fungi</taxon>
        <taxon>Dikarya</taxon>
        <taxon>Basidiomycota</taxon>
        <taxon>Agaricomycotina</taxon>
        <taxon>Agaricomycetes</taxon>
        <taxon>Agaricomycetidae</taxon>
        <taxon>Agaricales</taxon>
        <taxon>Marasmiineae</taxon>
        <taxon>Mycenaceae</taxon>
        <taxon>Mycena</taxon>
    </lineage>
</organism>
<keyword evidence="2" id="KW-1185">Reference proteome</keyword>
<proteinExistence type="predicted"/>
<evidence type="ECO:0000313" key="1">
    <source>
        <dbReference type="EMBL" id="KAJ7044283.1"/>
    </source>
</evidence>
<dbReference type="Proteomes" id="UP001218188">
    <property type="component" value="Unassembled WGS sequence"/>
</dbReference>
<name>A0AAD6THD4_9AGAR</name>
<dbReference type="AlphaFoldDB" id="A0AAD6THD4"/>
<evidence type="ECO:0000313" key="2">
    <source>
        <dbReference type="Proteomes" id="UP001218188"/>
    </source>
</evidence>